<dbReference type="SUPFAM" id="SSF51556">
    <property type="entry name" value="Metallo-dependent hydrolases"/>
    <property type="match status" value="1"/>
</dbReference>
<dbReference type="GO" id="GO:0046872">
    <property type="term" value="F:metal ion binding"/>
    <property type="evidence" value="ECO:0007669"/>
    <property type="project" value="UniProtKB-KW"/>
</dbReference>
<dbReference type="EMBL" id="AF086815">
    <property type="protein sequence ID" value="AAK00493.1"/>
    <property type="molecule type" value="Genomic_DNA"/>
</dbReference>
<dbReference type="PANTHER" id="PTHR32027:SF9">
    <property type="entry name" value="BLL3847 PROTEIN"/>
    <property type="match status" value="1"/>
</dbReference>
<organism evidence="4">
    <name type="scientific">Paracidovorax citrulli</name>
    <name type="common">Acidovorax citrulli</name>
    <dbReference type="NCBI Taxonomy" id="80869"/>
    <lineage>
        <taxon>Bacteria</taxon>
        <taxon>Pseudomonadati</taxon>
        <taxon>Pseudomonadota</taxon>
        <taxon>Betaproteobacteria</taxon>
        <taxon>Burkholderiales</taxon>
        <taxon>Comamonadaceae</taxon>
        <taxon>Paracidovorax</taxon>
    </lineage>
</organism>
<name>Q9AQF8_PARCI</name>
<reference evidence="4" key="3">
    <citation type="submission" date="2001-02" db="EMBL/GenBank/DDBJ databases">
        <title>DNA sequences of s-triazine catabolic gene regions from Enterobacter cloacae strain 99, Acidovorax avenae NRRLB-12227, and Pseudomonas huttiensis NRRLB-12228.</title>
        <authorList>
            <person name="Eaton R.W."/>
        </authorList>
    </citation>
    <scope>NUCLEOTIDE SEQUENCE</scope>
    <source>
        <strain evidence="4">NRRL B-12227</strain>
    </source>
</reference>
<dbReference type="FunFam" id="3.20.20.140:FF:000019">
    <property type="entry name" value="Cytosine deaminase"/>
    <property type="match status" value="1"/>
</dbReference>
<evidence type="ECO:0000259" key="3">
    <source>
        <dbReference type="Pfam" id="PF07969"/>
    </source>
</evidence>
<dbReference type="Gene3D" id="3.20.20.140">
    <property type="entry name" value="Metal-dependent hydrolases"/>
    <property type="match status" value="1"/>
</dbReference>
<keyword evidence="2 4" id="KW-0378">Hydrolase</keyword>
<dbReference type="GO" id="GO:0019239">
    <property type="term" value="F:deaminase activity"/>
    <property type="evidence" value="ECO:0007669"/>
    <property type="project" value="UniProtKB-ARBA"/>
</dbReference>
<dbReference type="AlphaFoldDB" id="Q9AQF8"/>
<accession>Q9AQF8</accession>
<dbReference type="BioCyc" id="MetaCyc:MONOMER-12129"/>
<gene>
    <name evidence="4" type="primary">trzC</name>
</gene>
<reference evidence="4" key="2">
    <citation type="journal article" date="1991" name="J. Bacteriol.">
        <title>Cloning and comparison of the DNA encoding ammelide aminohydrolase and cyanuric acid amidohydrolase from three s-triazine-degrading bacterial strains.</title>
        <authorList>
            <person name="Eaton R.W."/>
            <person name="Karns J.S."/>
        </authorList>
    </citation>
    <scope>NUCLEOTIDE SEQUENCE</scope>
    <source>
        <strain evidence="4">NRRL B-12227</strain>
    </source>
</reference>
<dbReference type="Gene3D" id="2.30.40.10">
    <property type="entry name" value="Urease, subunit C, domain 1"/>
    <property type="match status" value="1"/>
</dbReference>
<dbReference type="SMR" id="Q9AQF8"/>
<feature type="domain" description="Amidohydrolase 3" evidence="3">
    <location>
        <begin position="48"/>
        <end position="397"/>
    </location>
</feature>
<protein>
    <submittedName>
        <fullName evidence="4">Ammelide aminohydrolase</fullName>
    </submittedName>
</protein>
<evidence type="ECO:0000313" key="4">
    <source>
        <dbReference type="EMBL" id="AAK00493.1"/>
    </source>
</evidence>
<dbReference type="PANTHER" id="PTHR32027">
    <property type="entry name" value="CYTOSINE DEAMINASE"/>
    <property type="match status" value="1"/>
</dbReference>
<sequence length="412" mass="43937">MSMETHSYVDVAIRNARLADTEGIVDILIHDGRIASIVKSTKTKGSVEIDAHEGLVTSGLVEPHIHLDKALTADRVPAGSIGDLRTRRGLEMAIRATRDIKRTFTVEDVRERAIRAALMASRAGTTALRTHVDVDPIVGLAGIRGVLEAREVCAGLIDIQIVAFPQEGLFCSAGAVDLMREAIKLGADAVGGAPALDDRPQDHVRAVFDLAAEFGLPVDMHVDESDRREDFTLPFVIEAARERRVPNVTVAHISSLSVQTDDVARSTIAALADADVNVVVNPIIVKITRLSELLDAGVSVMFGSDNLRDPFYPLGAANPLGSAIFACQIAALGTPQDLRRVFDAVTINAARMLGFPSLLGVVEGAVADLAVFPSATPEEVVLDQQSPLFVLKGGRVVAMRLAAGSTSFRDYS</sequence>
<evidence type="ECO:0000256" key="2">
    <source>
        <dbReference type="ARBA" id="ARBA00022801"/>
    </source>
</evidence>
<reference evidence="4" key="1">
    <citation type="journal article" date="1991" name="J. Bacteriol.">
        <title>Cloning and analysis of s-triazine catabolic genes from Pseudomonas sp. strain NRRLB-12227.</title>
        <authorList>
            <person name="Eaton R.W."/>
            <person name="Karns J.S."/>
        </authorList>
    </citation>
    <scope>NUCLEOTIDE SEQUENCE</scope>
    <source>
        <strain evidence="4">NRRL B-12227</strain>
    </source>
</reference>
<dbReference type="Pfam" id="PF07969">
    <property type="entry name" value="Amidohydro_3"/>
    <property type="match status" value="1"/>
</dbReference>
<dbReference type="SUPFAM" id="SSF51338">
    <property type="entry name" value="Composite domain of metallo-dependent hydrolases"/>
    <property type="match status" value="1"/>
</dbReference>
<evidence type="ECO:0000256" key="1">
    <source>
        <dbReference type="ARBA" id="ARBA00022723"/>
    </source>
</evidence>
<proteinExistence type="predicted"/>
<dbReference type="InterPro" id="IPR011059">
    <property type="entry name" value="Metal-dep_hydrolase_composite"/>
</dbReference>
<dbReference type="GO" id="GO:0016814">
    <property type="term" value="F:hydrolase activity, acting on carbon-nitrogen (but not peptide) bonds, in cyclic amidines"/>
    <property type="evidence" value="ECO:0007669"/>
    <property type="project" value="UniProtKB-ARBA"/>
</dbReference>
<dbReference type="InterPro" id="IPR052349">
    <property type="entry name" value="Metallo-hydrolase_Enzymes"/>
</dbReference>
<dbReference type="InterPro" id="IPR032466">
    <property type="entry name" value="Metal_Hydrolase"/>
</dbReference>
<keyword evidence="1" id="KW-0479">Metal-binding</keyword>
<dbReference type="InterPro" id="IPR013108">
    <property type="entry name" value="Amidohydro_3"/>
</dbReference>
<dbReference type="CDD" id="cd01293">
    <property type="entry name" value="Bact_CD"/>
    <property type="match status" value="1"/>
</dbReference>